<feature type="region of interest" description="Disordered" evidence="1">
    <location>
        <begin position="36"/>
        <end position="101"/>
    </location>
</feature>
<organism evidence="2 3">
    <name type="scientific">Triticum urartu</name>
    <name type="common">Red wild einkorn</name>
    <name type="synonym">Crithodium urartu</name>
    <dbReference type="NCBI Taxonomy" id="4572"/>
    <lineage>
        <taxon>Eukaryota</taxon>
        <taxon>Viridiplantae</taxon>
        <taxon>Streptophyta</taxon>
        <taxon>Embryophyta</taxon>
        <taxon>Tracheophyta</taxon>
        <taxon>Spermatophyta</taxon>
        <taxon>Magnoliopsida</taxon>
        <taxon>Liliopsida</taxon>
        <taxon>Poales</taxon>
        <taxon>Poaceae</taxon>
        <taxon>BOP clade</taxon>
        <taxon>Pooideae</taxon>
        <taxon>Triticodae</taxon>
        <taxon>Triticeae</taxon>
        <taxon>Triticinae</taxon>
        <taxon>Triticum</taxon>
    </lineage>
</organism>
<keyword evidence="3" id="KW-1185">Reference proteome</keyword>
<dbReference type="Gramene" id="TuG1812G0500001780.01.T05">
    <property type="protein sequence ID" value="TuG1812G0500001780.01.T05"/>
    <property type="gene ID" value="TuG1812G0500001780.01"/>
</dbReference>
<feature type="compositionally biased region" description="Gly residues" evidence="1">
    <location>
        <begin position="62"/>
        <end position="90"/>
    </location>
</feature>
<reference evidence="2" key="2">
    <citation type="submission" date="2018-03" db="EMBL/GenBank/DDBJ databases">
        <title>The Triticum urartu genome reveals the dynamic nature of wheat genome evolution.</title>
        <authorList>
            <person name="Ling H."/>
            <person name="Ma B."/>
            <person name="Shi X."/>
            <person name="Liu H."/>
            <person name="Dong L."/>
            <person name="Sun H."/>
            <person name="Cao Y."/>
            <person name="Gao Q."/>
            <person name="Zheng S."/>
            <person name="Li Y."/>
            <person name="Yu Y."/>
            <person name="Du H."/>
            <person name="Qi M."/>
            <person name="Li Y."/>
            <person name="Yu H."/>
            <person name="Cui Y."/>
            <person name="Wang N."/>
            <person name="Chen C."/>
            <person name="Wu H."/>
            <person name="Zhao Y."/>
            <person name="Zhang J."/>
            <person name="Li Y."/>
            <person name="Zhou W."/>
            <person name="Zhang B."/>
            <person name="Hu W."/>
            <person name="Eijk M."/>
            <person name="Tang J."/>
            <person name="Witsenboer H."/>
            <person name="Zhao S."/>
            <person name="Li Z."/>
            <person name="Zhang A."/>
            <person name="Wang D."/>
            <person name="Liang C."/>
        </authorList>
    </citation>
    <scope>NUCLEOTIDE SEQUENCE [LARGE SCALE GENOMIC DNA]</scope>
    <source>
        <strain evidence="2">cv. G1812</strain>
    </source>
</reference>
<evidence type="ECO:0000313" key="3">
    <source>
        <dbReference type="Proteomes" id="UP000015106"/>
    </source>
</evidence>
<evidence type="ECO:0000256" key="1">
    <source>
        <dbReference type="SAM" id="MobiDB-lite"/>
    </source>
</evidence>
<feature type="region of interest" description="Disordered" evidence="1">
    <location>
        <begin position="1"/>
        <end position="22"/>
    </location>
</feature>
<reference evidence="3" key="1">
    <citation type="journal article" date="2013" name="Nature">
        <title>Draft genome of the wheat A-genome progenitor Triticum urartu.</title>
        <authorList>
            <person name="Ling H.Q."/>
            <person name="Zhao S."/>
            <person name="Liu D."/>
            <person name="Wang J."/>
            <person name="Sun H."/>
            <person name="Zhang C."/>
            <person name="Fan H."/>
            <person name="Li D."/>
            <person name="Dong L."/>
            <person name="Tao Y."/>
            <person name="Gao C."/>
            <person name="Wu H."/>
            <person name="Li Y."/>
            <person name="Cui Y."/>
            <person name="Guo X."/>
            <person name="Zheng S."/>
            <person name="Wang B."/>
            <person name="Yu K."/>
            <person name="Liang Q."/>
            <person name="Yang W."/>
            <person name="Lou X."/>
            <person name="Chen J."/>
            <person name="Feng M."/>
            <person name="Jian J."/>
            <person name="Zhang X."/>
            <person name="Luo G."/>
            <person name="Jiang Y."/>
            <person name="Liu J."/>
            <person name="Wang Z."/>
            <person name="Sha Y."/>
            <person name="Zhang B."/>
            <person name="Wu H."/>
            <person name="Tang D."/>
            <person name="Shen Q."/>
            <person name="Xue P."/>
            <person name="Zou S."/>
            <person name="Wang X."/>
            <person name="Liu X."/>
            <person name="Wang F."/>
            <person name="Yang Y."/>
            <person name="An X."/>
            <person name="Dong Z."/>
            <person name="Zhang K."/>
            <person name="Zhang X."/>
            <person name="Luo M.C."/>
            <person name="Dvorak J."/>
            <person name="Tong Y."/>
            <person name="Wang J."/>
            <person name="Yang H."/>
            <person name="Li Z."/>
            <person name="Wang D."/>
            <person name="Zhang A."/>
            <person name="Wang J."/>
        </authorList>
    </citation>
    <scope>NUCLEOTIDE SEQUENCE</scope>
    <source>
        <strain evidence="3">cv. G1812</strain>
    </source>
</reference>
<dbReference type="Proteomes" id="UP000015106">
    <property type="component" value="Chromosome 5"/>
</dbReference>
<reference evidence="2" key="3">
    <citation type="submission" date="2022-06" db="UniProtKB">
        <authorList>
            <consortium name="EnsemblPlants"/>
        </authorList>
    </citation>
    <scope>IDENTIFICATION</scope>
</reference>
<evidence type="ECO:0000313" key="2">
    <source>
        <dbReference type="EnsemblPlants" id="TuG1812G0500001780.01.T05"/>
    </source>
</evidence>
<protein>
    <submittedName>
        <fullName evidence="2">Uncharacterized protein</fullName>
    </submittedName>
</protein>
<dbReference type="EnsemblPlants" id="TuG1812G0500001780.01.T05">
    <property type="protein sequence ID" value="TuG1812G0500001780.01.T05"/>
    <property type="gene ID" value="TuG1812G0500001780.01"/>
</dbReference>
<proteinExistence type="predicted"/>
<sequence>THATTSPPPPPPPPPPPRSLPLPRFAIQITAAVTSRNRYRKRASQTNANPKSPIRAALSPRDGGGLDGVGGDAGRCCSGGGGCPGDGAGLPLGAQELRVSS</sequence>
<accession>A0A8R7QGD0</accession>
<gene>
    <name evidence="2" type="primary">LOC125508757</name>
</gene>
<name>A0A8R7QGD0_TRIUA</name>
<feature type="compositionally biased region" description="Pro residues" evidence="1">
    <location>
        <begin position="1"/>
        <end position="20"/>
    </location>
</feature>
<dbReference type="AlphaFoldDB" id="A0A8R7QGD0"/>